<dbReference type="PROSITE" id="PS01151">
    <property type="entry name" value="FIMBRIAL_USHER"/>
    <property type="match status" value="1"/>
</dbReference>
<dbReference type="InterPro" id="IPR037224">
    <property type="entry name" value="PapC_N_sf"/>
</dbReference>
<comment type="similarity">
    <text evidence="2 9">Belongs to the fimbrial export usher family.</text>
</comment>
<evidence type="ECO:0000313" key="12">
    <source>
        <dbReference type="Proteomes" id="UP001164712"/>
    </source>
</evidence>
<dbReference type="InterPro" id="IPR025885">
    <property type="entry name" value="PapC_N"/>
</dbReference>
<dbReference type="Pfam" id="PF00577">
    <property type="entry name" value="Usher"/>
    <property type="match status" value="1"/>
</dbReference>
<name>A0ABY7HNH9_9GAMM</name>
<dbReference type="Pfam" id="PF13954">
    <property type="entry name" value="PapC_N"/>
    <property type="match status" value="1"/>
</dbReference>
<proteinExistence type="inferred from homology"/>
<evidence type="ECO:0000256" key="7">
    <source>
        <dbReference type="ARBA" id="ARBA00023136"/>
    </source>
</evidence>
<evidence type="ECO:0000313" key="11">
    <source>
        <dbReference type="EMBL" id="WAT00745.1"/>
    </source>
</evidence>
<dbReference type="RefSeq" id="WP_269127948.1">
    <property type="nucleotide sequence ID" value="NZ_CP114058.1"/>
</dbReference>
<dbReference type="Gene3D" id="2.60.40.3110">
    <property type="match status" value="1"/>
</dbReference>
<keyword evidence="3 9" id="KW-0813">Transport</keyword>
<evidence type="ECO:0000256" key="3">
    <source>
        <dbReference type="ARBA" id="ARBA00022448"/>
    </source>
</evidence>
<comment type="subcellular location">
    <subcellularLocation>
        <location evidence="1 9">Cell outer membrane</location>
        <topology evidence="1 9">Multi-pass membrane protein</topology>
    </subcellularLocation>
</comment>
<evidence type="ECO:0000256" key="2">
    <source>
        <dbReference type="ARBA" id="ARBA00008064"/>
    </source>
</evidence>
<protein>
    <submittedName>
        <fullName evidence="11">Fimbria/pilus outer membrane usher protein</fullName>
    </submittedName>
</protein>
<evidence type="ECO:0000256" key="5">
    <source>
        <dbReference type="ARBA" id="ARBA00022692"/>
    </source>
</evidence>
<keyword evidence="6" id="KW-0732">Signal</keyword>
<accession>A0ABY7HNH9</accession>
<sequence>MLEAGRDETVADLSRFEQPGAQLPGIYQVDIFLNGIQRFTRKMRFAALPARTVSPPLALAASHDNTGLTACLTKADLETLGVNTVLFPKITALDNAACIAPEMYIQQAYTAFDFQKMRLDISIPQAAMKNLPRGWIPPERWNEGINAALLSYRFNGSSNQGRYGNSSSHYLSLDSGLNLGAWRLRDNSNWSDYQSQLGHSSHWQHIDTYIERTIIPFRSELLLGDSFTGGDVFDSLSFRGIKIASNDNMYPDTQRGFAPAVKGVAFSNAKVEIRQNGNMIYQTFVAPGAFEINDLYSISAGGDLEVTVTEAEGHVAHFVVPYSSLPVLQREGHLRYALVTGTYRSNSDRYANPKFMQASLLWGLPHNVTAYGGIQLARHYQAALLGTGMNLGHWGAVSVDVTQADSILNDGSRHQGQSVRFLYGRSLVATGTTFQLAGYRYSTQGFHTLDETALKSMSGWRYDDDRVGADGLPIKRPFIDFYNLYNSRRASLEINISQTLGDFGSLYITATHQTYWHSNAATRALRAGYSNVLGAVSYNLSLGYSRIGGQPEADKAVFVSFSVPLDAWLPHGDSTSPHHTLWANYNTSRNNDGSFTHQAGLSGNALTEDNLSWNVSQGYDRHGGDSGNAGLDYNGTYGSANAGYSYGAYHHQESYGFSGGAVWHADGLTLGQSLGRTNVLVAAPGATGIGIENRQRDSYRLARIYRCALRQ</sequence>
<feature type="domain" description="PapC N-terminal" evidence="10">
    <location>
        <begin position="4"/>
        <end position="156"/>
    </location>
</feature>
<evidence type="ECO:0000256" key="1">
    <source>
        <dbReference type="ARBA" id="ARBA00004571"/>
    </source>
</evidence>
<keyword evidence="7 9" id="KW-0472">Membrane</keyword>
<keyword evidence="4 9" id="KW-1029">Fimbrium biogenesis</keyword>
<dbReference type="Proteomes" id="UP001164712">
    <property type="component" value="Chromosome"/>
</dbReference>
<dbReference type="InterPro" id="IPR018030">
    <property type="entry name" value="Fimbrial_membr_usher_CS"/>
</dbReference>
<organism evidence="11 12">
    <name type="scientific">Rouxiella chamberiensis</name>
    <dbReference type="NCBI Taxonomy" id="1513468"/>
    <lineage>
        <taxon>Bacteria</taxon>
        <taxon>Pseudomonadati</taxon>
        <taxon>Pseudomonadota</taxon>
        <taxon>Gammaproteobacteria</taxon>
        <taxon>Enterobacterales</taxon>
        <taxon>Yersiniaceae</taxon>
        <taxon>Rouxiella</taxon>
    </lineage>
</organism>
<evidence type="ECO:0000256" key="8">
    <source>
        <dbReference type="ARBA" id="ARBA00023237"/>
    </source>
</evidence>
<keyword evidence="8 9" id="KW-0998">Cell outer membrane</keyword>
<dbReference type="PANTHER" id="PTHR30451">
    <property type="entry name" value="OUTER MEMBRANE USHER PROTEIN"/>
    <property type="match status" value="1"/>
</dbReference>
<reference evidence="11" key="1">
    <citation type="submission" date="2022-12" db="EMBL/GenBank/DDBJ databases">
        <title>Complete genome sequence of an Australian strain of Rouxiella badensis DAR84756 and resolution of the R. badensis DSM100043 and R. chamberiensis DSM28324 genomes.</title>
        <authorList>
            <person name="Paul S."/>
            <person name="Anderson P.J."/>
            <person name="Maynard G."/>
            <person name="Dyall-Smith M."/>
            <person name="Kudinha T."/>
        </authorList>
    </citation>
    <scope>NUCLEOTIDE SEQUENCE</scope>
    <source>
        <strain evidence="11">DSM 28324</strain>
    </source>
</reference>
<dbReference type="InterPro" id="IPR000015">
    <property type="entry name" value="Fimb_usher"/>
</dbReference>
<dbReference type="SUPFAM" id="SSF141729">
    <property type="entry name" value="FimD N-terminal domain-like"/>
    <property type="match status" value="1"/>
</dbReference>
<evidence type="ECO:0000256" key="6">
    <source>
        <dbReference type="ARBA" id="ARBA00022729"/>
    </source>
</evidence>
<keyword evidence="5 9" id="KW-0812">Transmembrane</keyword>
<evidence type="ECO:0000256" key="4">
    <source>
        <dbReference type="ARBA" id="ARBA00022558"/>
    </source>
</evidence>
<evidence type="ECO:0000256" key="9">
    <source>
        <dbReference type="RuleBase" id="RU003884"/>
    </source>
</evidence>
<keyword evidence="12" id="KW-1185">Reference proteome</keyword>
<dbReference type="Gene3D" id="3.10.20.410">
    <property type="match status" value="1"/>
</dbReference>
<gene>
    <name evidence="11" type="ORF">O1V66_18175</name>
</gene>
<evidence type="ECO:0000259" key="10">
    <source>
        <dbReference type="Pfam" id="PF13954"/>
    </source>
</evidence>
<dbReference type="PANTHER" id="PTHR30451:SF21">
    <property type="entry name" value="FIMBRIAL USHER DOMAIN-CONTAINING PROTEIN YDET-RELATED"/>
    <property type="match status" value="1"/>
</dbReference>
<dbReference type="EMBL" id="CP114058">
    <property type="protein sequence ID" value="WAT00745.1"/>
    <property type="molecule type" value="Genomic_DNA"/>
</dbReference>